<dbReference type="Proteomes" id="UP000053593">
    <property type="component" value="Unassembled WGS sequence"/>
</dbReference>
<sequence length="368" mass="40835">MYHHSCSSSSQNSPLLTQGSRSPDSFPAPATPSTPNEYRWSDVIPPKTALKFAVIWDEEDFVAFSGGELLDDCRTEELLIASPTSPSDACSQVLSVGPSTIPLSDKSSTLMYFREDMGSVLDPTPLDAVTPRNRMLLGRTQTSSTMDGLDVYLRGSLLGQAHRNNHYYSCLENLDGEFDFDPRTSFAKGYKQTGGKGEAADDTVTDEGFYEVLIAPRQRHVSTEHSARRDLKVQSTYSESTTATSDFVSIDADDASSTWSTVDPPEYSLYTGLCIDQCPPMKRRLRKPRPADIPAPPSEVLQRQVFSHQVSLPPARSIEAEDARSPHRKKSLVKLVQQISKKHSKSAPVDVEQWICIEVSHEVRQRCM</sequence>
<proteinExistence type="predicted"/>
<keyword evidence="3" id="KW-1185">Reference proteome</keyword>
<dbReference type="EMBL" id="KN834764">
    <property type="protein sequence ID" value="KIK63341.1"/>
    <property type="molecule type" value="Genomic_DNA"/>
</dbReference>
<reference evidence="2 3" key="1">
    <citation type="submission" date="2014-04" db="EMBL/GenBank/DDBJ databases">
        <title>Evolutionary Origins and Diversification of the Mycorrhizal Mutualists.</title>
        <authorList>
            <consortium name="DOE Joint Genome Institute"/>
            <consortium name="Mycorrhizal Genomics Consortium"/>
            <person name="Kohler A."/>
            <person name="Kuo A."/>
            <person name="Nagy L.G."/>
            <person name="Floudas D."/>
            <person name="Copeland A."/>
            <person name="Barry K.W."/>
            <person name="Cichocki N."/>
            <person name="Veneault-Fourrey C."/>
            <person name="LaButti K."/>
            <person name="Lindquist E.A."/>
            <person name="Lipzen A."/>
            <person name="Lundell T."/>
            <person name="Morin E."/>
            <person name="Murat C."/>
            <person name="Riley R."/>
            <person name="Ohm R."/>
            <person name="Sun H."/>
            <person name="Tunlid A."/>
            <person name="Henrissat B."/>
            <person name="Grigoriev I.V."/>
            <person name="Hibbett D.S."/>
            <person name="Martin F."/>
        </authorList>
    </citation>
    <scope>NUCLEOTIDE SEQUENCE [LARGE SCALE GENOMIC DNA]</scope>
    <source>
        <strain evidence="2 3">FD-317 M1</strain>
    </source>
</reference>
<protein>
    <submittedName>
        <fullName evidence="2">Uncharacterized protein</fullName>
    </submittedName>
</protein>
<organism evidence="2 3">
    <name type="scientific">Collybiopsis luxurians FD-317 M1</name>
    <dbReference type="NCBI Taxonomy" id="944289"/>
    <lineage>
        <taxon>Eukaryota</taxon>
        <taxon>Fungi</taxon>
        <taxon>Dikarya</taxon>
        <taxon>Basidiomycota</taxon>
        <taxon>Agaricomycotina</taxon>
        <taxon>Agaricomycetes</taxon>
        <taxon>Agaricomycetidae</taxon>
        <taxon>Agaricales</taxon>
        <taxon>Marasmiineae</taxon>
        <taxon>Omphalotaceae</taxon>
        <taxon>Collybiopsis</taxon>
        <taxon>Collybiopsis luxurians</taxon>
    </lineage>
</organism>
<evidence type="ECO:0000313" key="2">
    <source>
        <dbReference type="EMBL" id="KIK63341.1"/>
    </source>
</evidence>
<dbReference type="OrthoDB" id="3226552at2759"/>
<dbReference type="AlphaFoldDB" id="A0A0D0C5C7"/>
<accession>A0A0D0C5C7</accession>
<evidence type="ECO:0000256" key="1">
    <source>
        <dbReference type="SAM" id="MobiDB-lite"/>
    </source>
</evidence>
<evidence type="ECO:0000313" key="3">
    <source>
        <dbReference type="Proteomes" id="UP000053593"/>
    </source>
</evidence>
<dbReference type="HOGENOM" id="CLU_746314_0_0_1"/>
<feature type="compositionally biased region" description="Low complexity" evidence="1">
    <location>
        <begin position="1"/>
        <end position="13"/>
    </location>
</feature>
<feature type="compositionally biased region" description="Polar residues" evidence="1">
    <location>
        <begin position="14"/>
        <end position="23"/>
    </location>
</feature>
<gene>
    <name evidence="2" type="ORF">GYMLUDRAFT_465303</name>
</gene>
<feature type="region of interest" description="Disordered" evidence="1">
    <location>
        <begin position="1"/>
        <end position="40"/>
    </location>
</feature>
<name>A0A0D0C5C7_9AGAR</name>